<dbReference type="AlphaFoldDB" id="A0A1B1YU16"/>
<dbReference type="STRING" id="1810504.PG2T_07860"/>
<keyword evidence="3 4" id="KW-0443">Lipid metabolism</keyword>
<evidence type="ECO:0000256" key="1">
    <source>
        <dbReference type="ARBA" id="ARBA00022801"/>
    </source>
</evidence>
<dbReference type="InterPro" id="IPR016035">
    <property type="entry name" value="Acyl_Trfase/lysoPLipase"/>
</dbReference>
<feature type="active site" description="Nucleophile" evidence="4">
    <location>
        <position position="50"/>
    </location>
</feature>
<dbReference type="Proteomes" id="UP000092952">
    <property type="component" value="Chromosome"/>
</dbReference>
<dbReference type="PANTHER" id="PTHR14226">
    <property type="entry name" value="NEUROPATHY TARGET ESTERASE/SWISS CHEESE D.MELANOGASTER"/>
    <property type="match status" value="1"/>
</dbReference>
<sequence>MTRPRVAAGVGLVLTGGGARTAYQVGVLLAVSDWLGRPRRSPFAIITGTSAGAINASVLAARAGSFGRGLEYLAGVWRGLQVGDIYRCDRRALYGRAVHWLVALLRGGLGQHNPRALLDCQPLRALLERHVNFARIDLHLRRGLLDAVAITASGYGSGRGVTFYQAAGHPPPWQRERALSRPVELTLDHVMASVAIPLLFEAVRIDDDWYGDGAMRDHTPLSAAINLGAQRLLVIGTRNSDPVPLPQPPPYPQLGKIAGYVLDSLFMDGLGPNLDRVQRLNELVRLSKAQPRVNAGRRLRHIDACVINPSLDLRTLAARHTQGFPGPVRRLFRGIGAFGELSPLPSYLLFDGAFCRELMDLGYADAQRQKSEIMAMLTPGQETTLLDGIKI</sequence>
<dbReference type="Pfam" id="PF01734">
    <property type="entry name" value="Patatin"/>
    <property type="match status" value="1"/>
</dbReference>
<gene>
    <name evidence="6" type="ORF">PG2T_07860</name>
</gene>
<evidence type="ECO:0000313" key="6">
    <source>
        <dbReference type="EMBL" id="ANX04103.1"/>
    </source>
</evidence>
<protein>
    <recommendedName>
        <fullName evidence="5">PNPLA domain-containing protein</fullName>
    </recommendedName>
</protein>
<dbReference type="Gene3D" id="3.40.1090.10">
    <property type="entry name" value="Cytosolic phospholipase A2 catalytic domain"/>
    <property type="match status" value="1"/>
</dbReference>
<dbReference type="RefSeq" id="WP_068803998.1">
    <property type="nucleotide sequence ID" value="NZ_CP014671.1"/>
</dbReference>
<reference evidence="7" key="1">
    <citation type="submission" date="2016-03" db="EMBL/GenBank/DDBJ databases">
        <title>Complete genome sequence of Solimmundus cernigliae, representing a novel lineage of polycyclic aromatic hydrocarbon degraders within the Gammaproteobacteria.</title>
        <authorList>
            <person name="Singleton D.R."/>
            <person name="Dickey A.N."/>
            <person name="Scholl E.H."/>
            <person name="Wright F.A."/>
            <person name="Aitken M.D."/>
        </authorList>
    </citation>
    <scope>NUCLEOTIDE SEQUENCE [LARGE SCALE GENOMIC DNA]</scope>
    <source>
        <strain evidence="7">TR3.2</strain>
    </source>
</reference>
<dbReference type="SUPFAM" id="SSF52151">
    <property type="entry name" value="FabD/lysophospholipase-like"/>
    <property type="match status" value="1"/>
</dbReference>
<keyword evidence="1 4" id="KW-0378">Hydrolase</keyword>
<keyword evidence="7" id="KW-1185">Reference proteome</keyword>
<dbReference type="PANTHER" id="PTHR14226:SF57">
    <property type="entry name" value="BLR7027 PROTEIN"/>
    <property type="match status" value="1"/>
</dbReference>
<feature type="active site" description="Proton acceptor" evidence="4">
    <location>
        <position position="212"/>
    </location>
</feature>
<feature type="short sequence motif" description="DGA/G" evidence="4">
    <location>
        <begin position="212"/>
        <end position="214"/>
    </location>
</feature>
<dbReference type="GO" id="GO:0016787">
    <property type="term" value="F:hydrolase activity"/>
    <property type="evidence" value="ECO:0007669"/>
    <property type="project" value="UniProtKB-UniRule"/>
</dbReference>
<dbReference type="GO" id="GO:0016042">
    <property type="term" value="P:lipid catabolic process"/>
    <property type="evidence" value="ECO:0007669"/>
    <property type="project" value="UniProtKB-UniRule"/>
</dbReference>
<evidence type="ECO:0000256" key="4">
    <source>
        <dbReference type="PROSITE-ProRule" id="PRU01161"/>
    </source>
</evidence>
<comment type="caution">
    <text evidence="4">Lacks conserved residue(s) required for the propagation of feature annotation.</text>
</comment>
<evidence type="ECO:0000259" key="5">
    <source>
        <dbReference type="PROSITE" id="PS51635"/>
    </source>
</evidence>
<keyword evidence="2 4" id="KW-0442">Lipid degradation</keyword>
<dbReference type="OrthoDB" id="9798773at2"/>
<proteinExistence type="predicted"/>
<accession>A0A1B1YU16</accession>
<name>A0A1B1YU16_9GAMM</name>
<dbReference type="InParanoid" id="A0A1B1YU16"/>
<evidence type="ECO:0000256" key="3">
    <source>
        <dbReference type="ARBA" id="ARBA00023098"/>
    </source>
</evidence>
<organism evidence="6 7">
    <name type="scientific">Immundisolibacter cernigliae</name>
    <dbReference type="NCBI Taxonomy" id="1810504"/>
    <lineage>
        <taxon>Bacteria</taxon>
        <taxon>Pseudomonadati</taxon>
        <taxon>Pseudomonadota</taxon>
        <taxon>Gammaproteobacteria</taxon>
        <taxon>Immundisolibacterales</taxon>
        <taxon>Immundisolibacteraceae</taxon>
        <taxon>Immundisolibacter</taxon>
    </lineage>
</organism>
<feature type="domain" description="PNPLA" evidence="5">
    <location>
        <begin position="12"/>
        <end position="225"/>
    </location>
</feature>
<evidence type="ECO:0000313" key="7">
    <source>
        <dbReference type="Proteomes" id="UP000092952"/>
    </source>
</evidence>
<feature type="short sequence motif" description="GXSXG" evidence="4">
    <location>
        <begin position="48"/>
        <end position="52"/>
    </location>
</feature>
<dbReference type="KEGG" id="gbi:PG2T_07860"/>
<dbReference type="EMBL" id="CP014671">
    <property type="protein sequence ID" value="ANX04103.1"/>
    <property type="molecule type" value="Genomic_DNA"/>
</dbReference>
<dbReference type="InterPro" id="IPR002641">
    <property type="entry name" value="PNPLA_dom"/>
</dbReference>
<dbReference type="PROSITE" id="PS51635">
    <property type="entry name" value="PNPLA"/>
    <property type="match status" value="1"/>
</dbReference>
<evidence type="ECO:0000256" key="2">
    <source>
        <dbReference type="ARBA" id="ARBA00022963"/>
    </source>
</evidence>
<dbReference type="InterPro" id="IPR050301">
    <property type="entry name" value="NTE"/>
</dbReference>